<evidence type="ECO:0000313" key="2">
    <source>
        <dbReference type="Proteomes" id="UP000076858"/>
    </source>
</evidence>
<protein>
    <submittedName>
        <fullName evidence="1">Uncharacterized protein</fullName>
    </submittedName>
</protein>
<evidence type="ECO:0000313" key="1">
    <source>
        <dbReference type="EMBL" id="KZS05190.1"/>
    </source>
</evidence>
<organism evidence="1 2">
    <name type="scientific">Daphnia magna</name>
    <dbReference type="NCBI Taxonomy" id="35525"/>
    <lineage>
        <taxon>Eukaryota</taxon>
        <taxon>Metazoa</taxon>
        <taxon>Ecdysozoa</taxon>
        <taxon>Arthropoda</taxon>
        <taxon>Crustacea</taxon>
        <taxon>Branchiopoda</taxon>
        <taxon>Diplostraca</taxon>
        <taxon>Cladocera</taxon>
        <taxon>Anomopoda</taxon>
        <taxon>Daphniidae</taxon>
        <taxon>Daphnia</taxon>
    </lineage>
</organism>
<sequence>MRMLVKKNLLIRLVISLLVTYVLFRAQWNSASFSTSVSENPHQVWEFVSDLNNAKKLNPSIFDFYITDHDKGNYDHWEYGAVIYETMAFIPVLTNVNYAEFTLKTSPNKDHYKILSTYRTCFFRYACLHSKSEMTFSNDAAYGGTKFRELIDYQCPFIFSWLCSRELTNQRNEWIKRLKNTYQN</sequence>
<gene>
    <name evidence="1" type="ORF">APZ42_031783</name>
</gene>
<comment type="caution">
    <text evidence="1">The sequence shown here is derived from an EMBL/GenBank/DDBJ whole genome shotgun (WGS) entry which is preliminary data.</text>
</comment>
<dbReference type="SUPFAM" id="SSF55961">
    <property type="entry name" value="Bet v1-like"/>
    <property type="match status" value="1"/>
</dbReference>
<keyword evidence="2" id="KW-1185">Reference proteome</keyword>
<dbReference type="Proteomes" id="UP000076858">
    <property type="component" value="Unassembled WGS sequence"/>
</dbReference>
<name>A0A0N8D372_9CRUS</name>
<proteinExistence type="predicted"/>
<dbReference type="OrthoDB" id="6578546at2759"/>
<dbReference type="EMBL" id="LRGB01002993">
    <property type="protein sequence ID" value="KZS05190.1"/>
    <property type="molecule type" value="Genomic_DNA"/>
</dbReference>
<accession>A0A0N8D372</accession>
<dbReference type="AlphaFoldDB" id="A0A0N8D372"/>
<reference evidence="1 2" key="1">
    <citation type="submission" date="2016-03" db="EMBL/GenBank/DDBJ databases">
        <title>EvidentialGene: Evidence-directed Construction of Genes on Genomes.</title>
        <authorList>
            <person name="Gilbert D.G."/>
            <person name="Choi J.-H."/>
            <person name="Mockaitis K."/>
            <person name="Colbourne J."/>
            <person name="Pfrender M."/>
        </authorList>
    </citation>
    <scope>NUCLEOTIDE SEQUENCE [LARGE SCALE GENOMIC DNA]</scope>
    <source>
        <strain evidence="1 2">Xinb3</strain>
        <tissue evidence="1">Complete organism</tissue>
    </source>
</reference>